<comment type="caution">
    <text evidence="12">The sequence shown here is derived from an EMBL/GenBank/DDBJ whole genome shotgun (WGS) entry which is preliminary data.</text>
</comment>
<keyword evidence="13" id="KW-1185">Reference proteome</keyword>
<dbReference type="EC" id="2.7.13.3" evidence="2"/>
<keyword evidence="8" id="KW-0902">Two-component regulatory system</keyword>
<dbReference type="InterPro" id="IPR003594">
    <property type="entry name" value="HATPase_dom"/>
</dbReference>
<evidence type="ECO:0000256" key="10">
    <source>
        <dbReference type="SAM" id="Phobius"/>
    </source>
</evidence>
<dbReference type="SMART" id="SM00387">
    <property type="entry name" value="HATPase_c"/>
    <property type="match status" value="1"/>
</dbReference>
<evidence type="ECO:0000256" key="3">
    <source>
        <dbReference type="ARBA" id="ARBA00022553"/>
    </source>
</evidence>
<name>A0A4Q7URZ3_PSEST</name>
<dbReference type="SUPFAM" id="SSF55874">
    <property type="entry name" value="ATPase domain of HSP90 chaperone/DNA topoisomerase II/histidine kinase"/>
    <property type="match status" value="1"/>
</dbReference>
<gene>
    <name evidence="12" type="ORF">EV383_0296</name>
</gene>
<protein>
    <recommendedName>
        <fullName evidence="2">histidine kinase</fullName>
        <ecNumber evidence="2">2.7.13.3</ecNumber>
    </recommendedName>
</protein>
<evidence type="ECO:0000256" key="6">
    <source>
        <dbReference type="ARBA" id="ARBA00022777"/>
    </source>
</evidence>
<feature type="transmembrane region" description="Helical" evidence="10">
    <location>
        <begin position="29"/>
        <end position="48"/>
    </location>
</feature>
<evidence type="ECO:0000256" key="4">
    <source>
        <dbReference type="ARBA" id="ARBA00022679"/>
    </source>
</evidence>
<evidence type="ECO:0000259" key="11">
    <source>
        <dbReference type="SMART" id="SM00387"/>
    </source>
</evidence>
<dbReference type="GO" id="GO:0005524">
    <property type="term" value="F:ATP binding"/>
    <property type="evidence" value="ECO:0007669"/>
    <property type="project" value="UniProtKB-KW"/>
</dbReference>
<dbReference type="Pfam" id="PF07730">
    <property type="entry name" value="HisKA_3"/>
    <property type="match status" value="1"/>
</dbReference>
<evidence type="ECO:0000256" key="9">
    <source>
        <dbReference type="SAM" id="MobiDB-lite"/>
    </source>
</evidence>
<proteinExistence type="predicted"/>
<dbReference type="PANTHER" id="PTHR24421:SF10">
    <property type="entry name" value="NITRATE_NITRITE SENSOR PROTEIN NARQ"/>
    <property type="match status" value="1"/>
</dbReference>
<feature type="region of interest" description="Disordered" evidence="9">
    <location>
        <begin position="367"/>
        <end position="387"/>
    </location>
</feature>
<dbReference type="EMBL" id="SHKL01000001">
    <property type="protein sequence ID" value="RZT83491.1"/>
    <property type="molecule type" value="Genomic_DNA"/>
</dbReference>
<keyword evidence="7" id="KW-0067">ATP-binding</keyword>
<evidence type="ECO:0000256" key="1">
    <source>
        <dbReference type="ARBA" id="ARBA00000085"/>
    </source>
</evidence>
<dbReference type="GO" id="GO:0016020">
    <property type="term" value="C:membrane"/>
    <property type="evidence" value="ECO:0007669"/>
    <property type="project" value="InterPro"/>
</dbReference>
<organism evidence="12 13">
    <name type="scientific">Pseudonocardia sediminis</name>
    <dbReference type="NCBI Taxonomy" id="1397368"/>
    <lineage>
        <taxon>Bacteria</taxon>
        <taxon>Bacillati</taxon>
        <taxon>Actinomycetota</taxon>
        <taxon>Actinomycetes</taxon>
        <taxon>Pseudonocardiales</taxon>
        <taxon>Pseudonocardiaceae</taxon>
        <taxon>Pseudonocardia</taxon>
    </lineage>
</organism>
<keyword evidence="6 12" id="KW-0418">Kinase</keyword>
<dbReference type="Pfam" id="PF02518">
    <property type="entry name" value="HATPase_c"/>
    <property type="match status" value="1"/>
</dbReference>
<keyword evidence="10" id="KW-0812">Transmembrane</keyword>
<keyword evidence="3" id="KW-0597">Phosphoprotein</keyword>
<dbReference type="Gene3D" id="3.30.565.10">
    <property type="entry name" value="Histidine kinase-like ATPase, C-terminal domain"/>
    <property type="match status" value="1"/>
</dbReference>
<dbReference type="InterPro" id="IPR050482">
    <property type="entry name" value="Sensor_HK_TwoCompSys"/>
</dbReference>
<keyword evidence="4" id="KW-0808">Transferase</keyword>
<keyword evidence="10" id="KW-1133">Transmembrane helix</keyword>
<dbReference type="InterPro" id="IPR036890">
    <property type="entry name" value="HATPase_C_sf"/>
</dbReference>
<feature type="domain" description="Histidine kinase/HSP90-like ATPase" evidence="11">
    <location>
        <begin position="274"/>
        <end position="366"/>
    </location>
</feature>
<accession>A0A4Q7URZ3</accession>
<reference evidence="12 13" key="1">
    <citation type="submission" date="2019-02" db="EMBL/GenBank/DDBJ databases">
        <title>Sequencing the genomes of 1000 actinobacteria strains.</title>
        <authorList>
            <person name="Klenk H.-P."/>
        </authorList>
    </citation>
    <scope>NUCLEOTIDE SEQUENCE [LARGE SCALE GENOMIC DNA]</scope>
    <source>
        <strain evidence="12 13">DSM 45779</strain>
    </source>
</reference>
<comment type="catalytic activity">
    <reaction evidence="1">
        <text>ATP + protein L-histidine = ADP + protein N-phospho-L-histidine.</text>
        <dbReference type="EC" id="2.7.13.3"/>
    </reaction>
</comment>
<dbReference type="CDD" id="cd16917">
    <property type="entry name" value="HATPase_UhpB-NarQ-NarX-like"/>
    <property type="match status" value="1"/>
</dbReference>
<feature type="transmembrane region" description="Helical" evidence="10">
    <location>
        <begin position="60"/>
        <end position="82"/>
    </location>
</feature>
<sequence>MPWGFAVPAGLVCALAVLAETGGDPEGVGFVPAAWGLAVFVLAVFLLAAKVPVAGPLLMLAPFLPVGVGAGGAQLIAFMLLLGHTGYRCPPRTALVVAAVTGLVAGGTVAVALGSPWEAGFYPVILGVAAAMGMLLRRERERAEQLRVMTAELAAQRDARAEAAVAQERMRISRELHDAVAHTVSVMTLQAGVVRRRLPDGSAEHTALESVEQLGRRSVDELRRVVGLLREDDTSTTDPAPSLDRLDELAAGVRAAGTPVVVEVRGEPAGLPDGLERSAYRIVQEALSNTVRHAGAASVVVTVEHAPGELRLAVVDDGAGPATRSRGTGYGLLGMRERTELFGGELVTGPEPDGGFAVRARFPVPAAPGLPVADAPSPTPSSAQVRS</sequence>
<evidence type="ECO:0000256" key="8">
    <source>
        <dbReference type="ARBA" id="ARBA00023012"/>
    </source>
</evidence>
<dbReference type="InterPro" id="IPR011712">
    <property type="entry name" value="Sig_transdc_His_kin_sub3_dim/P"/>
</dbReference>
<feature type="transmembrane region" description="Helical" evidence="10">
    <location>
        <begin position="94"/>
        <end position="113"/>
    </location>
</feature>
<dbReference type="AlphaFoldDB" id="A0A4Q7URZ3"/>
<dbReference type="GO" id="GO:0046983">
    <property type="term" value="F:protein dimerization activity"/>
    <property type="evidence" value="ECO:0007669"/>
    <property type="project" value="InterPro"/>
</dbReference>
<keyword evidence="5" id="KW-0547">Nucleotide-binding</keyword>
<dbReference type="Gene3D" id="1.20.5.1930">
    <property type="match status" value="1"/>
</dbReference>
<evidence type="ECO:0000256" key="2">
    <source>
        <dbReference type="ARBA" id="ARBA00012438"/>
    </source>
</evidence>
<dbReference type="GO" id="GO:0000155">
    <property type="term" value="F:phosphorelay sensor kinase activity"/>
    <property type="evidence" value="ECO:0007669"/>
    <property type="project" value="InterPro"/>
</dbReference>
<keyword evidence="10" id="KW-0472">Membrane</keyword>
<feature type="transmembrane region" description="Helical" evidence="10">
    <location>
        <begin position="120"/>
        <end position="136"/>
    </location>
</feature>
<dbReference type="PANTHER" id="PTHR24421">
    <property type="entry name" value="NITRATE/NITRITE SENSOR PROTEIN NARX-RELATED"/>
    <property type="match status" value="1"/>
</dbReference>
<evidence type="ECO:0000313" key="13">
    <source>
        <dbReference type="Proteomes" id="UP000291591"/>
    </source>
</evidence>
<evidence type="ECO:0000256" key="5">
    <source>
        <dbReference type="ARBA" id="ARBA00022741"/>
    </source>
</evidence>
<evidence type="ECO:0000313" key="12">
    <source>
        <dbReference type="EMBL" id="RZT83491.1"/>
    </source>
</evidence>
<evidence type="ECO:0000256" key="7">
    <source>
        <dbReference type="ARBA" id="ARBA00022840"/>
    </source>
</evidence>
<dbReference type="Proteomes" id="UP000291591">
    <property type="component" value="Unassembled WGS sequence"/>
</dbReference>